<dbReference type="EMBL" id="BGZN01000036">
    <property type="protein sequence ID" value="GBR74261.1"/>
    <property type="molecule type" value="Genomic_DNA"/>
</dbReference>
<evidence type="ECO:0000313" key="2">
    <source>
        <dbReference type="Proteomes" id="UP000269352"/>
    </source>
</evidence>
<dbReference type="Proteomes" id="UP000269352">
    <property type="component" value="Unassembled WGS sequence"/>
</dbReference>
<accession>A0A388TBV2</accession>
<protein>
    <submittedName>
        <fullName evidence="1">Uncharacterized protein</fullName>
    </submittedName>
</protein>
<organism evidence="1 2">
    <name type="scientific">Termititenax aidoneus</name>
    <dbReference type="NCBI Taxonomy" id="2218524"/>
    <lineage>
        <taxon>Bacteria</taxon>
        <taxon>Bacillati</taxon>
        <taxon>Candidatus Margulisiibacteriota</taxon>
        <taxon>Candidatus Termititenacia</taxon>
        <taxon>Candidatus Termititenacales</taxon>
        <taxon>Candidatus Termititenacaceae</taxon>
        <taxon>Candidatus Termititenax</taxon>
    </lineage>
</organism>
<name>A0A388TBV2_TERA1</name>
<sequence>MHGKQIAYIQNIEEDFPCADWLENINWEQEQLDDREILNITFDTNYPAAFAKFCRNNETELKRLFAEYSKIYQRKHFHISDFLEFQLVMLKRYLKRYVLTTPIKTPKEAENYLKTLNILSKEFDFTIDSYTLNWRKIVTWSDRKFSAEEKTLLNAAVLAHINIIEPEVINNLHDWLMYNVRNQTIQPEELAELAEKYRQGKSSIIIKQNFEKQYPPIYHYIKRVFAALNDSQIIRFHLSLEEAPITLRNFIRDELSSRIGVPIHSNNSNYYYSNGINLDSLNKIMDFLHNNPAISENNLDNISRLIEEAQYNYKTVIDRLESIGNFYGQNLQQTNYKYDLNELFKVINLISFINAGINPADRIDLSDNKIEGSIPEMLKDTLKKSGQEMLIIENYHEIFRSYLNLADLTDLYHRAAAKTPLPSLLKSLAGIKNLAFPAEIKSLLKTDLRKNGQEILIIEYYNFFKDTINTEELKLLCGAILAQPHTALDYRNLLKKFLKAKKKEKAELGQIIELLKSGLSQTKQEILILKNVPNFFQDYLSEAEKIKYYQAAFAREEPLVRSWVKQLSGWLGEGNLRKILLDSRTFWRNIHDNLLFVNAIAKHPPQDQEKIINLVLRPLFSATLDFGSLANLLSSFDINDYLQFQNGQLEPFASLDALSQEVYRQCEHFEIPVTASKPFKEAMNILLKAPGISLDYIKAMVYAYQQYNEDNEDNEDNEYNEYNENLHLHIATLINYIEKKDNVDERQIIKPFSQELLFDPLYKLVYTALGIHGLNKLTPKYIEYFKDENSLGLLLDIFRKADLKTKTELQQKRDAAITADPANKEKYIMTYQKNLSNRIILNLTDGGVVAGINLNSLSDLNFRLAPEEITGLKQILENSLLNSPALRETLQSTLDIFYQKQEAVFNSVDLLGFEPVLSLANKVGKQKDFYIKTLLERSDAHILNLAAFLVYLGFNNKQRQTISTQIKIELDQVLKQKKYMEQGNKLKKNSKMNVFQAYLTGQLELGKEDAEQIKAILLKYGYTEIGRKLKVEICRKSDPRGWVCGDYTDCCMPFGSEQNCQYITREDIAYFIVSLVNPDGSEDLVMQSVLVAATDQAKSREFTTLVIDNIELAHRAVKYRPALIPAYNVLKELYPDKMIVVGTSYNDDGGLLTGHLELKRRTASPLAGKMIYSDWESHLTNYVFHNPHKDNSVQAVKYYGLSIDLLDKSLIKSFVNDKTEMDNITELLETIGQGEDDGEGGLIFPDNYSCVFVKNDLILGYIIVADYVTADNEDDLIIFEKIHLSDQNILSDYLQAKNLENNDNLDGILLKADLLSESPDILPLLEKYYGDKITKKNKHNGDIILKFK</sequence>
<gene>
    <name evidence="1" type="ORF">NO1_1469</name>
</gene>
<evidence type="ECO:0000313" key="1">
    <source>
        <dbReference type="EMBL" id="GBR74261.1"/>
    </source>
</evidence>
<reference evidence="1 2" key="1">
    <citation type="journal article" date="2019" name="ISME J.">
        <title>Genome analyses of uncultured TG2/ZB3 bacteria in 'Margulisbacteria' specifically attached to ectosymbiotic spirochetes of protists in the termite gut.</title>
        <authorList>
            <person name="Utami Y.D."/>
            <person name="Kuwahara H."/>
            <person name="Igai K."/>
            <person name="Murakami T."/>
            <person name="Sugaya K."/>
            <person name="Morikawa T."/>
            <person name="Nagura Y."/>
            <person name="Yuki M."/>
            <person name="Deevong P."/>
            <person name="Inoue T."/>
            <person name="Kihara K."/>
            <person name="Lo N."/>
            <person name="Yamada A."/>
            <person name="Ohkuma M."/>
            <person name="Hongoh Y."/>
        </authorList>
    </citation>
    <scope>NUCLEOTIDE SEQUENCE [LARGE SCALE GENOMIC DNA]</scope>
    <source>
        <strain evidence="1">NkOx7-01</strain>
    </source>
</reference>
<keyword evidence="2" id="KW-1185">Reference proteome</keyword>
<comment type="caution">
    <text evidence="1">The sequence shown here is derived from an EMBL/GenBank/DDBJ whole genome shotgun (WGS) entry which is preliminary data.</text>
</comment>
<proteinExistence type="predicted"/>